<proteinExistence type="predicted"/>
<keyword evidence="1" id="KW-0732">Signal</keyword>
<gene>
    <name evidence="4" type="ORF">APR40_09030</name>
    <name evidence="3" type="ORF">BHS39_09040</name>
</gene>
<dbReference type="Proteomes" id="UP000176009">
    <property type="component" value="Unassembled WGS sequence"/>
</dbReference>
<dbReference type="PROSITE" id="PS51257">
    <property type="entry name" value="PROKAR_LIPOPROTEIN"/>
    <property type="match status" value="1"/>
</dbReference>
<comment type="caution">
    <text evidence="4">The sequence shown here is derived from an EMBL/GenBank/DDBJ whole genome shotgun (WGS) entry which is preliminary data.</text>
</comment>
<keyword evidence="5" id="KW-1185">Reference proteome</keyword>
<evidence type="ECO:0000313" key="3">
    <source>
        <dbReference type="EMBL" id="OEY73449.1"/>
    </source>
</evidence>
<dbReference type="Gene3D" id="3.30.160.670">
    <property type="match status" value="1"/>
</dbReference>
<sequence>MKFMKKVKLLITLIMAGAFMMSCGSGSNISKDSAKKIEKYNTYSYLPNKDTIKDTGYDNDRIHQVIISTINNNMSSEGYAIDNSRPDVLVYVHAMFDERIADVNADPVYTNFSYYRPGLYIGPYYEDYTYDNYFTVQRITAAEKVKQLPYKEKSIVIDLIDRRTNQILWRGTADEEIGSKRLERDIRDYVDEIFKEFP</sequence>
<dbReference type="Pfam" id="PF13590">
    <property type="entry name" value="DUF4136"/>
    <property type="match status" value="1"/>
</dbReference>
<feature type="signal peptide" evidence="1">
    <location>
        <begin position="1"/>
        <end position="20"/>
    </location>
</feature>
<protein>
    <recommendedName>
        <fullName evidence="2">DUF4136 domain-containing protein</fullName>
    </recommendedName>
</protein>
<dbReference type="EMBL" id="LKTR01000008">
    <property type="protein sequence ID" value="PKD20487.1"/>
    <property type="molecule type" value="Genomic_DNA"/>
</dbReference>
<name>A0A2N0U0H3_9FLAO</name>
<evidence type="ECO:0000313" key="4">
    <source>
        <dbReference type="EMBL" id="PKD20487.1"/>
    </source>
</evidence>
<evidence type="ECO:0000313" key="6">
    <source>
        <dbReference type="Proteomes" id="UP000232533"/>
    </source>
</evidence>
<dbReference type="OrthoDB" id="118896at2"/>
<dbReference type="Proteomes" id="UP000232533">
    <property type="component" value="Unassembled WGS sequence"/>
</dbReference>
<reference evidence="3 5" key="2">
    <citation type="submission" date="2016-09" db="EMBL/GenBank/DDBJ databases">
        <title>Genome Sequence of Salegentibacter salarius,Isolated from a Marine Solar Saltern of the Yellow Sea in South Korea.</title>
        <authorList>
            <person name="Zheng Q."/>
            <person name="Liu Y."/>
        </authorList>
    </citation>
    <scope>NUCLEOTIDE SEQUENCE [LARGE SCALE GENOMIC DNA]</scope>
    <source>
        <strain evidence="3 5">KCTC 12974</strain>
    </source>
</reference>
<dbReference type="InterPro" id="IPR025411">
    <property type="entry name" value="DUF4136"/>
</dbReference>
<feature type="chain" id="PRO_5014825826" description="DUF4136 domain-containing protein" evidence="1">
    <location>
        <begin position="21"/>
        <end position="198"/>
    </location>
</feature>
<evidence type="ECO:0000313" key="5">
    <source>
        <dbReference type="Proteomes" id="UP000176009"/>
    </source>
</evidence>
<dbReference type="EMBL" id="MJBR01000006">
    <property type="protein sequence ID" value="OEY73449.1"/>
    <property type="molecule type" value="Genomic_DNA"/>
</dbReference>
<feature type="domain" description="DUF4136" evidence="2">
    <location>
        <begin position="32"/>
        <end position="198"/>
    </location>
</feature>
<evidence type="ECO:0000256" key="1">
    <source>
        <dbReference type="SAM" id="SignalP"/>
    </source>
</evidence>
<reference evidence="4 6" key="1">
    <citation type="submission" date="2015-10" db="EMBL/GenBank/DDBJ databases">
        <title>Draft genome sequence of Salegentibacter salinarum KCTC 12975.</title>
        <authorList>
            <person name="Lin W."/>
            <person name="Zheng Q."/>
        </authorList>
    </citation>
    <scope>NUCLEOTIDE SEQUENCE [LARGE SCALE GENOMIC DNA]</scope>
    <source>
        <strain evidence="4 6">KCTC 12974</strain>
    </source>
</reference>
<evidence type="ECO:0000259" key="2">
    <source>
        <dbReference type="Pfam" id="PF13590"/>
    </source>
</evidence>
<organism evidence="4 6">
    <name type="scientific">Salegentibacter salarius</name>
    <dbReference type="NCBI Taxonomy" id="435906"/>
    <lineage>
        <taxon>Bacteria</taxon>
        <taxon>Pseudomonadati</taxon>
        <taxon>Bacteroidota</taxon>
        <taxon>Flavobacteriia</taxon>
        <taxon>Flavobacteriales</taxon>
        <taxon>Flavobacteriaceae</taxon>
        <taxon>Salegentibacter</taxon>
    </lineage>
</organism>
<dbReference type="AlphaFoldDB" id="A0A2N0U0H3"/>
<accession>A0A2N0U0H3</accession>